<dbReference type="Gene3D" id="3.90.176.10">
    <property type="entry name" value="Toxin ADP-ribosyltransferase, Chain A, domain 1"/>
    <property type="match status" value="1"/>
</dbReference>
<dbReference type="EC" id="2.4.2.31" evidence="6"/>
<keyword evidence="6" id="KW-0521">NADP</keyword>
<reference evidence="8" key="1">
    <citation type="submission" date="2021-02" db="EMBL/GenBank/DDBJ databases">
        <authorList>
            <person name="Nowell W R."/>
        </authorList>
    </citation>
    <scope>NUCLEOTIDE SEQUENCE</scope>
</reference>
<dbReference type="EMBL" id="CAJNRG010008429">
    <property type="protein sequence ID" value="CAF2104217.1"/>
    <property type="molecule type" value="Genomic_DNA"/>
</dbReference>
<dbReference type="Pfam" id="PF13516">
    <property type="entry name" value="LRR_6"/>
    <property type="match status" value="9"/>
</dbReference>
<gene>
    <name evidence="8" type="ORF">KQP761_LOCUS5875</name>
    <name evidence="9" type="ORF">XDN619_LOCUS19322</name>
</gene>
<proteinExistence type="inferred from homology"/>
<dbReference type="PANTHER" id="PTHR24114:SF2">
    <property type="entry name" value="F-BOX DOMAIN-CONTAINING PROTEIN-RELATED"/>
    <property type="match status" value="1"/>
</dbReference>
<dbReference type="Pfam" id="PF01129">
    <property type="entry name" value="ART"/>
    <property type="match status" value="1"/>
</dbReference>
<dbReference type="OrthoDB" id="120976at2759"/>
<sequence length="748" mass="84060">MTLFKANQRFFDVQNEPHEILSSIEGYDDMPLLSLKMAVENLERIITKVTENANTSKERSISPAHGLSQDESASICLYTMDGKVNDKSLCHQLNAALRSKDRSELLPYLMYLKLFLTALWKLKSLRKTVWRGVKADLGAQYPVGKSFVWWGFSSCVDSLDDIQSDRLLGTRGIRTIFKIECQTGKAISKHSYYDDIEEILLLPGIQLEVLSQNRPSTDVCIIHLREIESSVSYLQSPLTSSNLNNSMQRYYHDKPYSAPLSSTRSMSHLANTQRSRSLCVSSSLLPQEDTKILKKATKFHEKKVLKEFINQERKKESIRFPKELLDCDDMQMLSQELTTNKYWKAMYLWENYLNEKHVSILMHGLKLNTTMKCLSLDCNFLNDEGASILAGILKSNTSLGTVYLNKNHIGDIGAQDLADMLHTNKTLTHLELSSNSIGDDGISVISEALKFNKSLRTLHLNDNDITEIGAKHLADMLLVNKTLKELQISGNPIGDSGVNMIVDALKKNTTLESLDIGETKITIECMQEIGKMLEMNCTLKSLDLNHNHLEDDALMMIIPSLMKNSALTSLDLSMNNLTETSANELACLLEESQTTLTTLSLSHNPLGDSGVSNIAAALINNRTLIKLILESVKITIEGVSELAHMLSLNETLHCLDLNSNEISDDSINLLVDGLQNNRTLQNLYLNNCNLTDECVSAIIELIKQSRTLNYIELVKNHLTEHGKKDITQAASLKQCFSVYLDFSFQRVH</sequence>
<evidence type="ECO:0000256" key="3">
    <source>
        <dbReference type="ARBA" id="ARBA00022679"/>
    </source>
</evidence>
<dbReference type="Gene3D" id="3.80.10.10">
    <property type="entry name" value="Ribonuclease Inhibitor"/>
    <property type="match status" value="4"/>
</dbReference>
<comment type="caution">
    <text evidence="8">The sequence shown here is derived from an EMBL/GenBank/DDBJ whole genome shotgun (WGS) entry which is preliminary data.</text>
</comment>
<evidence type="ECO:0000256" key="7">
    <source>
        <dbReference type="SAM" id="Coils"/>
    </source>
</evidence>
<dbReference type="SUPFAM" id="SSF56399">
    <property type="entry name" value="ADP-ribosylation"/>
    <property type="match status" value="1"/>
</dbReference>
<dbReference type="GO" id="GO:0106274">
    <property type="term" value="F:NAD+-protein-arginine ADP-ribosyltransferase activity"/>
    <property type="evidence" value="ECO:0007669"/>
    <property type="project" value="UniProtKB-EC"/>
</dbReference>
<dbReference type="SMART" id="SM00368">
    <property type="entry name" value="LRR_RI"/>
    <property type="match status" value="12"/>
</dbReference>
<keyword evidence="3 6" id="KW-0808">Transferase</keyword>
<dbReference type="AlphaFoldDB" id="A0A815FHY9"/>
<dbReference type="Proteomes" id="UP000663887">
    <property type="component" value="Unassembled WGS sequence"/>
</dbReference>
<keyword evidence="4" id="KW-0548">Nucleotidyltransferase</keyword>
<evidence type="ECO:0000313" key="8">
    <source>
        <dbReference type="EMBL" id="CAF1323686.1"/>
    </source>
</evidence>
<evidence type="ECO:0000256" key="6">
    <source>
        <dbReference type="RuleBase" id="RU361228"/>
    </source>
</evidence>
<dbReference type="InterPro" id="IPR032675">
    <property type="entry name" value="LRR_dom_sf"/>
</dbReference>
<dbReference type="InterPro" id="IPR000768">
    <property type="entry name" value="ART"/>
</dbReference>
<evidence type="ECO:0000313" key="10">
    <source>
        <dbReference type="Proteomes" id="UP000663834"/>
    </source>
</evidence>
<comment type="catalytic activity">
    <reaction evidence="5 6">
        <text>L-arginyl-[protein] + NAD(+) = N(omega)-(ADP-D-ribosyl)-L-arginyl-[protein] + nicotinamide + H(+)</text>
        <dbReference type="Rhea" id="RHEA:19149"/>
        <dbReference type="Rhea" id="RHEA-COMP:10532"/>
        <dbReference type="Rhea" id="RHEA-COMP:15087"/>
        <dbReference type="ChEBI" id="CHEBI:15378"/>
        <dbReference type="ChEBI" id="CHEBI:17154"/>
        <dbReference type="ChEBI" id="CHEBI:29965"/>
        <dbReference type="ChEBI" id="CHEBI:57540"/>
        <dbReference type="ChEBI" id="CHEBI:142554"/>
        <dbReference type="EC" id="2.4.2.31"/>
    </reaction>
</comment>
<comment type="similarity">
    <text evidence="1 6">Belongs to the Arg-specific ADP-ribosyltransferase family.</text>
</comment>
<dbReference type="InterPro" id="IPR052394">
    <property type="entry name" value="LRR-containing"/>
</dbReference>
<dbReference type="EMBL" id="CAJNOW010001637">
    <property type="protein sequence ID" value="CAF1323686.1"/>
    <property type="molecule type" value="Genomic_DNA"/>
</dbReference>
<accession>A0A815FHY9</accession>
<dbReference type="PANTHER" id="PTHR24114">
    <property type="entry name" value="LEUCINE RICH REPEAT FAMILY PROTEIN"/>
    <property type="match status" value="1"/>
</dbReference>
<evidence type="ECO:0000256" key="5">
    <source>
        <dbReference type="ARBA" id="ARBA00047597"/>
    </source>
</evidence>
<dbReference type="Pfam" id="PF00560">
    <property type="entry name" value="LRR_1"/>
    <property type="match status" value="1"/>
</dbReference>
<dbReference type="Proteomes" id="UP000663834">
    <property type="component" value="Unassembled WGS sequence"/>
</dbReference>
<keyword evidence="7" id="KW-0175">Coiled coil</keyword>
<dbReference type="GO" id="GO:0016779">
    <property type="term" value="F:nucleotidyltransferase activity"/>
    <property type="evidence" value="ECO:0007669"/>
    <property type="project" value="UniProtKB-KW"/>
</dbReference>
<feature type="coiled-coil region" evidence="7">
    <location>
        <begin position="32"/>
        <end position="59"/>
    </location>
</feature>
<evidence type="ECO:0000256" key="2">
    <source>
        <dbReference type="ARBA" id="ARBA00022676"/>
    </source>
</evidence>
<keyword evidence="6" id="KW-0520">NAD</keyword>
<evidence type="ECO:0000313" key="9">
    <source>
        <dbReference type="EMBL" id="CAF2104217.1"/>
    </source>
</evidence>
<dbReference type="InterPro" id="IPR001611">
    <property type="entry name" value="Leu-rich_rpt"/>
</dbReference>
<evidence type="ECO:0000256" key="1">
    <source>
        <dbReference type="ARBA" id="ARBA00009558"/>
    </source>
</evidence>
<keyword evidence="2 6" id="KW-0328">Glycosyltransferase</keyword>
<protein>
    <recommendedName>
        <fullName evidence="6">NAD(P)(+)--arginine ADP-ribosyltransferase</fullName>
        <ecNumber evidence="6">2.4.2.31</ecNumber>
    </recommendedName>
    <alternativeName>
        <fullName evidence="6">Mono(ADP-ribosyl)transferase</fullName>
    </alternativeName>
</protein>
<organism evidence="8 10">
    <name type="scientific">Rotaria magnacalcarata</name>
    <dbReference type="NCBI Taxonomy" id="392030"/>
    <lineage>
        <taxon>Eukaryota</taxon>
        <taxon>Metazoa</taxon>
        <taxon>Spiralia</taxon>
        <taxon>Gnathifera</taxon>
        <taxon>Rotifera</taxon>
        <taxon>Eurotatoria</taxon>
        <taxon>Bdelloidea</taxon>
        <taxon>Philodinida</taxon>
        <taxon>Philodinidae</taxon>
        <taxon>Rotaria</taxon>
    </lineage>
</organism>
<dbReference type="SUPFAM" id="SSF52047">
    <property type="entry name" value="RNI-like"/>
    <property type="match status" value="2"/>
</dbReference>
<name>A0A815FHY9_9BILA</name>
<evidence type="ECO:0000256" key="4">
    <source>
        <dbReference type="ARBA" id="ARBA00022695"/>
    </source>
</evidence>